<dbReference type="RefSeq" id="XP_007868211.1">
    <property type="nucleotide sequence ID" value="XM_007870020.1"/>
</dbReference>
<dbReference type="Proteomes" id="UP000030669">
    <property type="component" value="Unassembled WGS sequence"/>
</dbReference>
<dbReference type="OrthoDB" id="439917at2759"/>
<evidence type="ECO:0000313" key="2">
    <source>
        <dbReference type="EMBL" id="EPQ53283.1"/>
    </source>
</evidence>
<dbReference type="PANTHER" id="PTHR35192:SF2">
    <property type="entry name" value="APPLE DOMAIN-CONTAINING PROTEIN"/>
    <property type="match status" value="1"/>
</dbReference>
<dbReference type="GeneID" id="19306392"/>
<name>S7Q0L7_GLOTA</name>
<dbReference type="PANTHER" id="PTHR35192">
    <property type="entry name" value="PROTEIN, PUTATIVE-RELATED"/>
    <property type="match status" value="1"/>
</dbReference>
<dbReference type="InterPro" id="IPR048661">
    <property type="entry name" value="CPL1-like"/>
</dbReference>
<dbReference type="OMA" id="DAPACIR"/>
<dbReference type="InterPro" id="IPR038955">
    <property type="entry name" value="PriA/CPL1_fungi"/>
</dbReference>
<dbReference type="EMBL" id="KB469306">
    <property type="protein sequence ID" value="EPQ53283.1"/>
    <property type="molecule type" value="Genomic_DNA"/>
</dbReference>
<feature type="non-terminal residue" evidence="2">
    <location>
        <position position="1"/>
    </location>
</feature>
<keyword evidence="3" id="KW-1185">Reference proteome</keyword>
<gene>
    <name evidence="2" type="ORF">GLOTRDRAFT_46015</name>
</gene>
<proteinExistence type="predicted"/>
<reference evidence="2 3" key="1">
    <citation type="journal article" date="2012" name="Science">
        <title>The Paleozoic origin of enzymatic lignin decomposition reconstructed from 31 fungal genomes.</title>
        <authorList>
            <person name="Floudas D."/>
            <person name="Binder M."/>
            <person name="Riley R."/>
            <person name="Barry K."/>
            <person name="Blanchette R.A."/>
            <person name="Henrissat B."/>
            <person name="Martinez A.T."/>
            <person name="Otillar R."/>
            <person name="Spatafora J.W."/>
            <person name="Yadav J.S."/>
            <person name="Aerts A."/>
            <person name="Benoit I."/>
            <person name="Boyd A."/>
            <person name="Carlson A."/>
            <person name="Copeland A."/>
            <person name="Coutinho P.M."/>
            <person name="de Vries R.P."/>
            <person name="Ferreira P."/>
            <person name="Findley K."/>
            <person name="Foster B."/>
            <person name="Gaskell J."/>
            <person name="Glotzer D."/>
            <person name="Gorecki P."/>
            <person name="Heitman J."/>
            <person name="Hesse C."/>
            <person name="Hori C."/>
            <person name="Igarashi K."/>
            <person name="Jurgens J.A."/>
            <person name="Kallen N."/>
            <person name="Kersten P."/>
            <person name="Kohler A."/>
            <person name="Kuees U."/>
            <person name="Kumar T.K.A."/>
            <person name="Kuo A."/>
            <person name="LaButti K."/>
            <person name="Larrondo L.F."/>
            <person name="Lindquist E."/>
            <person name="Ling A."/>
            <person name="Lombard V."/>
            <person name="Lucas S."/>
            <person name="Lundell T."/>
            <person name="Martin R."/>
            <person name="McLaughlin D.J."/>
            <person name="Morgenstern I."/>
            <person name="Morin E."/>
            <person name="Murat C."/>
            <person name="Nagy L.G."/>
            <person name="Nolan M."/>
            <person name="Ohm R.A."/>
            <person name="Patyshakuliyeva A."/>
            <person name="Rokas A."/>
            <person name="Ruiz-Duenas F.J."/>
            <person name="Sabat G."/>
            <person name="Salamov A."/>
            <person name="Samejima M."/>
            <person name="Schmutz J."/>
            <person name="Slot J.C."/>
            <person name="St John F."/>
            <person name="Stenlid J."/>
            <person name="Sun H."/>
            <person name="Sun S."/>
            <person name="Syed K."/>
            <person name="Tsang A."/>
            <person name="Wiebenga A."/>
            <person name="Young D."/>
            <person name="Pisabarro A."/>
            <person name="Eastwood D.C."/>
            <person name="Martin F."/>
            <person name="Cullen D."/>
            <person name="Grigoriev I.V."/>
            <person name="Hibbett D.S."/>
        </authorList>
    </citation>
    <scope>NUCLEOTIDE SEQUENCE [LARGE SCALE GENOMIC DNA]</scope>
    <source>
        <strain evidence="2 3">ATCC 11539</strain>
    </source>
</reference>
<evidence type="ECO:0000313" key="3">
    <source>
        <dbReference type="Proteomes" id="UP000030669"/>
    </source>
</evidence>
<evidence type="ECO:0000259" key="1">
    <source>
        <dbReference type="Pfam" id="PF21671"/>
    </source>
</evidence>
<dbReference type="KEGG" id="gtr:GLOTRDRAFT_46015"/>
<dbReference type="Pfam" id="PF21671">
    <property type="entry name" value="CPL1-like"/>
    <property type="match status" value="1"/>
</dbReference>
<organism evidence="2 3">
    <name type="scientific">Gloeophyllum trabeum (strain ATCC 11539 / FP-39264 / Madison 617)</name>
    <name type="common">Brown rot fungus</name>
    <dbReference type="NCBI Taxonomy" id="670483"/>
    <lineage>
        <taxon>Eukaryota</taxon>
        <taxon>Fungi</taxon>
        <taxon>Dikarya</taxon>
        <taxon>Basidiomycota</taxon>
        <taxon>Agaricomycotina</taxon>
        <taxon>Agaricomycetes</taxon>
        <taxon>Gloeophyllales</taxon>
        <taxon>Gloeophyllaceae</taxon>
        <taxon>Gloeophyllum</taxon>
    </lineage>
</organism>
<accession>S7Q0L7</accession>
<feature type="domain" description="Protein CPL1-like" evidence="1">
    <location>
        <begin position="84"/>
        <end position="148"/>
    </location>
</feature>
<dbReference type="AlphaFoldDB" id="S7Q0L7"/>
<dbReference type="eggNOG" id="ENOG502SS21">
    <property type="taxonomic scope" value="Eukaryota"/>
</dbReference>
<dbReference type="STRING" id="670483.S7Q0L7"/>
<dbReference type="HOGENOM" id="CLU_063728_1_0_1"/>
<protein>
    <recommendedName>
        <fullName evidence="1">Protein CPL1-like domain-containing protein</fullName>
    </recommendedName>
</protein>
<sequence>CLYPDEAVAQCTASSVCAFTCINGFSQNNAGNTCICPPGNVVCNGVCQASSLCPSSQPTKRSRSPKCKFGWTACGVPSGAPWAYECIDTRSDLESCGGCVTPLTKYSPRGEDCSSLPGVQDVSCTRGSCVVLRCQRGYTVSADHSACIPNNSEVVNDYAMALQRNGKYGKDKQA</sequence>